<evidence type="ECO:0000256" key="8">
    <source>
        <dbReference type="SAM" id="Phobius"/>
    </source>
</evidence>
<feature type="domain" description="Integral membrane protein YccS N-terminal" evidence="9">
    <location>
        <begin position="257"/>
        <end position="433"/>
    </location>
</feature>
<dbReference type="InterPro" id="IPR032692">
    <property type="entry name" value="YccS_N"/>
</dbReference>
<dbReference type="PANTHER" id="PTHR30509">
    <property type="entry name" value="P-HYDROXYBENZOIC ACID EFFLUX PUMP SUBUNIT-RELATED"/>
    <property type="match status" value="1"/>
</dbReference>
<proteinExistence type="inferred from homology"/>
<comment type="caution">
    <text evidence="11">The sequence shown here is derived from an EMBL/GenBank/DDBJ whole genome shotgun (WGS) entry which is preliminary data.</text>
</comment>
<keyword evidence="4 8" id="KW-1133">Transmembrane helix</keyword>
<keyword evidence="5 8" id="KW-0472">Membrane</keyword>
<dbReference type="Pfam" id="PF12805">
    <property type="entry name" value="FUSC-like"/>
    <property type="match status" value="1"/>
</dbReference>
<dbReference type="GO" id="GO:0005886">
    <property type="term" value="C:plasma membrane"/>
    <property type="evidence" value="ECO:0007669"/>
    <property type="project" value="UniProtKB-SubCell"/>
</dbReference>
<accession>A0A211ZK78</accession>
<gene>
    <name evidence="11" type="ORF">BWR60_18210</name>
</gene>
<dbReference type="Pfam" id="PF13515">
    <property type="entry name" value="FUSC_2"/>
    <property type="match status" value="1"/>
</dbReference>
<dbReference type="AlphaFoldDB" id="A0A211ZK78"/>
<dbReference type="InterPro" id="IPR049453">
    <property type="entry name" value="Memb_transporter_dom"/>
</dbReference>
<organism evidence="11 12">
    <name type="scientific">Inquilinus limosus</name>
    <dbReference type="NCBI Taxonomy" id="171674"/>
    <lineage>
        <taxon>Bacteria</taxon>
        <taxon>Pseudomonadati</taxon>
        <taxon>Pseudomonadota</taxon>
        <taxon>Alphaproteobacteria</taxon>
        <taxon>Rhodospirillales</taxon>
        <taxon>Rhodospirillaceae</taxon>
        <taxon>Inquilinus</taxon>
    </lineage>
</organism>
<comment type="subcellular location">
    <subcellularLocation>
        <location evidence="1">Cell membrane</location>
        <topology evidence="1">Multi-pass membrane protein</topology>
    </subcellularLocation>
</comment>
<protein>
    <submittedName>
        <fullName evidence="11">Uncharacterized protein</fullName>
    </submittedName>
</protein>
<feature type="region of interest" description="Disordered" evidence="7">
    <location>
        <begin position="113"/>
        <end position="170"/>
    </location>
</feature>
<feature type="transmembrane region" description="Helical" evidence="8">
    <location>
        <begin position="316"/>
        <end position="335"/>
    </location>
</feature>
<evidence type="ECO:0000256" key="6">
    <source>
        <dbReference type="ARBA" id="ARBA00043993"/>
    </source>
</evidence>
<keyword evidence="2" id="KW-1003">Cell membrane</keyword>
<dbReference type="EMBL" id="NHON01000033">
    <property type="protein sequence ID" value="OWJ65678.1"/>
    <property type="molecule type" value="Genomic_DNA"/>
</dbReference>
<evidence type="ECO:0000259" key="9">
    <source>
        <dbReference type="Pfam" id="PF12805"/>
    </source>
</evidence>
<evidence type="ECO:0000256" key="4">
    <source>
        <dbReference type="ARBA" id="ARBA00022989"/>
    </source>
</evidence>
<feature type="transmembrane region" description="Helical" evidence="8">
    <location>
        <begin position="634"/>
        <end position="653"/>
    </location>
</feature>
<dbReference type="Proteomes" id="UP000196655">
    <property type="component" value="Unassembled WGS sequence"/>
</dbReference>
<dbReference type="PANTHER" id="PTHR30509:SF9">
    <property type="entry name" value="MULTIDRUG RESISTANCE PROTEIN MDTO"/>
    <property type="match status" value="1"/>
</dbReference>
<comment type="similarity">
    <text evidence="6">Belongs to the YccS/YhfK family.</text>
</comment>
<name>A0A211ZK78_9PROT</name>
<feature type="transmembrane region" description="Helical" evidence="8">
    <location>
        <begin position="668"/>
        <end position="686"/>
    </location>
</feature>
<feature type="transmembrane region" description="Helical" evidence="8">
    <location>
        <begin position="266"/>
        <end position="286"/>
    </location>
</feature>
<evidence type="ECO:0000256" key="1">
    <source>
        <dbReference type="ARBA" id="ARBA00004651"/>
    </source>
</evidence>
<evidence type="ECO:0000256" key="7">
    <source>
        <dbReference type="SAM" id="MobiDB-lite"/>
    </source>
</evidence>
<feature type="compositionally biased region" description="Basic and acidic residues" evidence="7">
    <location>
        <begin position="113"/>
        <end position="122"/>
    </location>
</feature>
<evidence type="ECO:0000313" key="12">
    <source>
        <dbReference type="Proteomes" id="UP000196655"/>
    </source>
</evidence>
<evidence type="ECO:0000256" key="2">
    <source>
        <dbReference type="ARBA" id="ARBA00022475"/>
    </source>
</evidence>
<feature type="transmembrane region" description="Helical" evidence="8">
    <location>
        <begin position="598"/>
        <end position="622"/>
    </location>
</feature>
<feature type="transmembrane region" description="Helical" evidence="8">
    <location>
        <begin position="241"/>
        <end position="259"/>
    </location>
</feature>
<keyword evidence="12" id="KW-1185">Reference proteome</keyword>
<evidence type="ECO:0000256" key="5">
    <source>
        <dbReference type="ARBA" id="ARBA00023136"/>
    </source>
</evidence>
<feature type="transmembrane region" description="Helical" evidence="8">
    <location>
        <begin position="549"/>
        <end position="578"/>
    </location>
</feature>
<reference evidence="12" key="1">
    <citation type="submission" date="2017-05" db="EMBL/GenBank/DDBJ databases">
        <authorList>
            <person name="Macchi M."/>
            <person name="Festa S."/>
            <person name="Coppotelli B.M."/>
            <person name="Morelli I.S."/>
        </authorList>
    </citation>
    <scope>NUCLEOTIDE SEQUENCE [LARGE SCALE GENOMIC DNA]</scope>
    <source>
        <strain evidence="12">I</strain>
    </source>
</reference>
<evidence type="ECO:0000256" key="3">
    <source>
        <dbReference type="ARBA" id="ARBA00022692"/>
    </source>
</evidence>
<evidence type="ECO:0000313" key="11">
    <source>
        <dbReference type="EMBL" id="OWJ65678.1"/>
    </source>
</evidence>
<keyword evidence="3 8" id="KW-0812">Transmembrane</keyword>
<evidence type="ECO:0000259" key="10">
    <source>
        <dbReference type="Pfam" id="PF13515"/>
    </source>
</evidence>
<feature type="transmembrane region" description="Helical" evidence="8">
    <location>
        <begin position="197"/>
        <end position="221"/>
    </location>
</feature>
<feature type="domain" description="Integral membrane bound transporter" evidence="10">
    <location>
        <begin position="556"/>
        <end position="680"/>
    </location>
</feature>
<sequence length="845" mass="88216">MRRDRPADDLLRPALGVDVGGVDEVDPRLPRLVGDAGCGRLVGRAAEHHGAEAQRRHLQPAAPEVAVVHRPSPVCKSLLPVPFRHCEEAKPTKQSRGRRAPAPGLLRCARNDGVELWKPDHRPKPRPGAARRSQGSRAAGPQPIGRRTGYPDSAKHGRSANGRHAAEQETTALSPSLIRAAIAVSPRGLSLGEGLRAAASCAVVVAVAGLLQAPILAWAAIAAFWTCLADPGGPNADRLRALSGFALLSTAFVIAGAAAASQGWGWAAAAVFPCALIGAMAGAYGAPARQIGTLATVVCVTAADHPTASPAGLAEFAAVHLAGCLWAMLLALSIWRIHPFRPARSTLAATYRGLAAMAAGLARLEPGSAPLAWARHAQRYRPAVRAAIESARAALGRAMRGRGLGDYAERLLVALDIAERIFGQLIALSDLRQHAGPAGDRRRLEERQALRRLALTLYRRARSFDTGPGEIAGPQRSLDRLALLAGRMEGPVAAGLARIVEEIRATGSARPAPGWDQAAAASRGIAARLAPLRAHLNPRSEILRHALRAAVATTAAVLLSHALGFAYSYWMAIATVLVLQPSVATTWPRALERAVGSVLGGVLAALLGLVLHTPLAITAAVFPLAVATMAVRSVNYGLFVFFLTPLFVLVVELSQPGASEWALAGTRALNNVLGSVIGLLGGLLLWPSREGRQLRPALAAAIEANGRYAALAFAPGRDEAAVEAARRAAGLASGNAEAVHGRTLLEAWWQRDALDAALSIAVLARQLAGAATAAWLHRPEAGDGDAEFGRWVGAETAALAGALRQGTALPAALPPPDGAAEVPERSRLLQEILLLRAAAEHLVPG</sequence>
<feature type="compositionally biased region" description="Low complexity" evidence="7">
    <location>
        <begin position="127"/>
        <end position="141"/>
    </location>
</feature>